<dbReference type="PANTHER" id="PTHR43133">
    <property type="entry name" value="RNA POLYMERASE ECF-TYPE SIGMA FACTO"/>
    <property type="match status" value="1"/>
</dbReference>
<dbReference type="Gene3D" id="1.10.10.10">
    <property type="entry name" value="Winged helix-like DNA-binding domain superfamily/Winged helix DNA-binding domain"/>
    <property type="match status" value="1"/>
</dbReference>
<feature type="domain" description="RNA polymerase sigma-70 region 2" evidence="6">
    <location>
        <begin position="15"/>
        <end position="71"/>
    </location>
</feature>
<dbReference type="RefSeq" id="WP_175588093.1">
    <property type="nucleotide sequence ID" value="NZ_JABWGN010000002.1"/>
</dbReference>
<evidence type="ECO:0000256" key="2">
    <source>
        <dbReference type="ARBA" id="ARBA00023015"/>
    </source>
</evidence>
<feature type="domain" description="RNA polymerase sigma factor 70 region 4 type 2" evidence="7">
    <location>
        <begin position="101"/>
        <end position="152"/>
    </location>
</feature>
<evidence type="ECO:0000259" key="7">
    <source>
        <dbReference type="Pfam" id="PF08281"/>
    </source>
</evidence>
<dbReference type="PANTHER" id="PTHR43133:SF50">
    <property type="entry name" value="ECF RNA POLYMERASE SIGMA FACTOR SIGM"/>
    <property type="match status" value="1"/>
</dbReference>
<gene>
    <name evidence="8" type="ORF">HTZ77_04185</name>
</gene>
<comment type="caution">
    <text evidence="8">The sequence shown here is derived from an EMBL/GenBank/DDBJ whole genome shotgun (WGS) entry which is preliminary data.</text>
</comment>
<keyword evidence="9" id="KW-1185">Reference proteome</keyword>
<dbReference type="GO" id="GO:0016987">
    <property type="term" value="F:sigma factor activity"/>
    <property type="evidence" value="ECO:0007669"/>
    <property type="project" value="UniProtKB-KW"/>
</dbReference>
<dbReference type="GO" id="GO:0006352">
    <property type="term" value="P:DNA-templated transcription initiation"/>
    <property type="evidence" value="ECO:0007669"/>
    <property type="project" value="InterPro"/>
</dbReference>
<dbReference type="Gene3D" id="1.10.1740.10">
    <property type="match status" value="1"/>
</dbReference>
<dbReference type="GO" id="GO:0003677">
    <property type="term" value="F:DNA binding"/>
    <property type="evidence" value="ECO:0007669"/>
    <property type="project" value="UniProtKB-KW"/>
</dbReference>
<organism evidence="8 9">
    <name type="scientific">Nonomuraea montanisoli</name>
    <dbReference type="NCBI Taxonomy" id="2741721"/>
    <lineage>
        <taxon>Bacteria</taxon>
        <taxon>Bacillati</taxon>
        <taxon>Actinomycetota</taxon>
        <taxon>Actinomycetes</taxon>
        <taxon>Streptosporangiales</taxon>
        <taxon>Streptosporangiaceae</taxon>
        <taxon>Nonomuraea</taxon>
    </lineage>
</organism>
<evidence type="ECO:0000259" key="6">
    <source>
        <dbReference type="Pfam" id="PF04542"/>
    </source>
</evidence>
<dbReference type="InterPro" id="IPR013325">
    <property type="entry name" value="RNA_pol_sigma_r2"/>
</dbReference>
<evidence type="ECO:0000256" key="3">
    <source>
        <dbReference type="ARBA" id="ARBA00023082"/>
    </source>
</evidence>
<keyword evidence="5" id="KW-0804">Transcription</keyword>
<dbReference type="InterPro" id="IPR014284">
    <property type="entry name" value="RNA_pol_sigma-70_dom"/>
</dbReference>
<dbReference type="InterPro" id="IPR013249">
    <property type="entry name" value="RNA_pol_sigma70_r4_t2"/>
</dbReference>
<evidence type="ECO:0000313" key="8">
    <source>
        <dbReference type="EMBL" id="NUW30623.1"/>
    </source>
</evidence>
<dbReference type="SUPFAM" id="SSF88946">
    <property type="entry name" value="Sigma2 domain of RNA polymerase sigma factors"/>
    <property type="match status" value="1"/>
</dbReference>
<evidence type="ECO:0000256" key="4">
    <source>
        <dbReference type="ARBA" id="ARBA00023125"/>
    </source>
</evidence>
<dbReference type="SUPFAM" id="SSF88659">
    <property type="entry name" value="Sigma3 and sigma4 domains of RNA polymerase sigma factors"/>
    <property type="match status" value="1"/>
</dbReference>
<evidence type="ECO:0000256" key="1">
    <source>
        <dbReference type="ARBA" id="ARBA00010641"/>
    </source>
</evidence>
<dbReference type="InterPro" id="IPR014325">
    <property type="entry name" value="RNA_pol_sigma-E_actinobac"/>
</dbReference>
<dbReference type="CDD" id="cd06171">
    <property type="entry name" value="Sigma70_r4"/>
    <property type="match status" value="1"/>
</dbReference>
<dbReference type="NCBIfam" id="TIGR02937">
    <property type="entry name" value="sigma70-ECF"/>
    <property type="match status" value="1"/>
</dbReference>
<dbReference type="NCBIfam" id="TIGR02983">
    <property type="entry name" value="SigE-fam_strep"/>
    <property type="match status" value="1"/>
</dbReference>
<proteinExistence type="inferred from homology"/>
<evidence type="ECO:0000256" key="5">
    <source>
        <dbReference type="ARBA" id="ARBA00023163"/>
    </source>
</evidence>
<keyword evidence="3" id="KW-0731">Sigma factor</keyword>
<dbReference type="AlphaFoldDB" id="A0A7Y6I3T2"/>
<dbReference type="InterPro" id="IPR007627">
    <property type="entry name" value="RNA_pol_sigma70_r2"/>
</dbReference>
<keyword evidence="4" id="KW-0238">DNA-binding</keyword>
<dbReference type="InterPro" id="IPR013324">
    <property type="entry name" value="RNA_pol_sigma_r3/r4-like"/>
</dbReference>
<dbReference type="Proteomes" id="UP000586042">
    <property type="component" value="Unassembled WGS sequence"/>
</dbReference>
<sequence>MSPDDEYTAYVSGRLPWLRRVAYLLCQDWHRADDLVQSAITRLYVKWRRARAADDLDAYVRVILVRVFLAEQRGGWFSRVRVTHAPPAAPAAHENHDLALDLRRALTAVPPRQRATLVLRFHCDLSVEQTAQVLGCSTGTVKSQTARGLAALRAELGPSYSHVPYPHLTHTEER</sequence>
<reference evidence="8 9" key="1">
    <citation type="submission" date="2020-06" db="EMBL/GenBank/DDBJ databases">
        <title>Nonomuraea sp. SMC257, a novel actinomycete isolated from soil.</title>
        <authorList>
            <person name="Chanama M."/>
        </authorList>
    </citation>
    <scope>NUCLEOTIDE SEQUENCE [LARGE SCALE GENOMIC DNA]</scope>
    <source>
        <strain evidence="8 9">SMC257</strain>
    </source>
</reference>
<dbReference type="InterPro" id="IPR036388">
    <property type="entry name" value="WH-like_DNA-bd_sf"/>
</dbReference>
<dbReference type="EMBL" id="JABWGN010000002">
    <property type="protein sequence ID" value="NUW30623.1"/>
    <property type="molecule type" value="Genomic_DNA"/>
</dbReference>
<dbReference type="Pfam" id="PF08281">
    <property type="entry name" value="Sigma70_r4_2"/>
    <property type="match status" value="1"/>
</dbReference>
<comment type="similarity">
    <text evidence="1">Belongs to the sigma-70 factor family. ECF subfamily.</text>
</comment>
<accession>A0A7Y6I3T2</accession>
<evidence type="ECO:0000313" key="9">
    <source>
        <dbReference type="Proteomes" id="UP000586042"/>
    </source>
</evidence>
<name>A0A7Y6I3T2_9ACTN</name>
<dbReference type="Pfam" id="PF04542">
    <property type="entry name" value="Sigma70_r2"/>
    <property type="match status" value="1"/>
</dbReference>
<protein>
    <submittedName>
        <fullName evidence="8">SigE family RNA polymerase sigma factor</fullName>
    </submittedName>
</protein>
<dbReference type="InterPro" id="IPR039425">
    <property type="entry name" value="RNA_pol_sigma-70-like"/>
</dbReference>
<keyword evidence="2" id="KW-0805">Transcription regulation</keyword>